<organism evidence="12 14">
    <name type="scientific">Corynebacterium imitans</name>
    <dbReference type="NCBI Taxonomy" id="156978"/>
    <lineage>
        <taxon>Bacteria</taxon>
        <taxon>Bacillati</taxon>
        <taxon>Actinomycetota</taxon>
        <taxon>Actinomycetes</taxon>
        <taxon>Mycobacteriales</taxon>
        <taxon>Corynebacteriaceae</taxon>
        <taxon>Corynebacterium</taxon>
    </lineage>
</organism>
<dbReference type="HOGENOM" id="CLU_000604_1_3_11"/>
<dbReference type="GO" id="GO:0005886">
    <property type="term" value="C:plasma membrane"/>
    <property type="evidence" value="ECO:0007669"/>
    <property type="project" value="UniProtKB-ARBA"/>
</dbReference>
<keyword evidence="14" id="KW-1185">Reference proteome</keyword>
<evidence type="ECO:0000256" key="10">
    <source>
        <dbReference type="ARBA" id="ARBA00063837"/>
    </source>
</evidence>
<evidence type="ECO:0000256" key="9">
    <source>
        <dbReference type="ARBA" id="ARBA00054718"/>
    </source>
</evidence>
<gene>
    <name evidence="13" type="primary">metN_1</name>
    <name evidence="12" type="ORF">CIMIT_01995</name>
    <name evidence="13" type="ORF">SAMEA4535761_00465</name>
</gene>
<keyword evidence="3" id="KW-1003">Cell membrane</keyword>
<protein>
    <submittedName>
        <fullName evidence="12">ABC transporter</fullName>
        <ecNumber evidence="13">3.6.3.-</ecNumber>
    </submittedName>
</protein>
<accession>A0A076NPE2</accession>
<dbReference type="SMART" id="SM00930">
    <property type="entry name" value="NIL"/>
    <property type="match status" value="1"/>
</dbReference>
<dbReference type="OrthoDB" id="4398079at2"/>
<keyword evidence="7" id="KW-0029">Amino-acid transport</keyword>
<dbReference type="GO" id="GO:0005524">
    <property type="term" value="F:ATP binding"/>
    <property type="evidence" value="ECO:0007669"/>
    <property type="project" value="UniProtKB-KW"/>
</dbReference>
<keyword evidence="13" id="KW-0378">Hydrolase</keyword>
<dbReference type="Gene3D" id="3.30.70.260">
    <property type="match status" value="1"/>
</dbReference>
<dbReference type="InterPro" id="IPR027417">
    <property type="entry name" value="P-loop_NTPase"/>
</dbReference>
<dbReference type="eggNOG" id="COG1135">
    <property type="taxonomic scope" value="Bacteria"/>
</dbReference>
<dbReference type="RefSeq" id="WP_038588407.1">
    <property type="nucleotide sequence ID" value="NZ_CP009211.1"/>
</dbReference>
<dbReference type="PANTHER" id="PTHR43166">
    <property type="entry name" value="AMINO ACID IMPORT ATP-BINDING PROTEIN"/>
    <property type="match status" value="1"/>
</dbReference>
<evidence type="ECO:0000313" key="12">
    <source>
        <dbReference type="EMBL" id="AIJ32842.1"/>
    </source>
</evidence>
<dbReference type="InterPro" id="IPR050086">
    <property type="entry name" value="MetN_ABC_transporter-like"/>
</dbReference>
<evidence type="ECO:0000256" key="3">
    <source>
        <dbReference type="ARBA" id="ARBA00022475"/>
    </source>
</evidence>
<evidence type="ECO:0000313" key="13">
    <source>
        <dbReference type="EMBL" id="SNV58805.1"/>
    </source>
</evidence>
<dbReference type="CDD" id="cd03258">
    <property type="entry name" value="ABC_MetN_methionine_transporter"/>
    <property type="match status" value="1"/>
</dbReference>
<dbReference type="PROSITE" id="PS00211">
    <property type="entry name" value="ABC_TRANSPORTER_1"/>
    <property type="match status" value="1"/>
</dbReference>
<dbReference type="KEGG" id="cii:CIMIT_01995"/>
<dbReference type="InterPro" id="IPR003593">
    <property type="entry name" value="AAA+_ATPase"/>
</dbReference>
<keyword evidence="5" id="KW-0067">ATP-binding</keyword>
<evidence type="ECO:0000313" key="14">
    <source>
        <dbReference type="Proteomes" id="UP000028780"/>
    </source>
</evidence>
<evidence type="ECO:0000256" key="7">
    <source>
        <dbReference type="ARBA" id="ARBA00022970"/>
    </source>
</evidence>
<dbReference type="InterPro" id="IPR003439">
    <property type="entry name" value="ABC_transporter-like_ATP-bd"/>
</dbReference>
<dbReference type="EMBL" id="LT906467">
    <property type="protein sequence ID" value="SNV58805.1"/>
    <property type="molecule type" value="Genomic_DNA"/>
</dbReference>
<dbReference type="AlphaFoldDB" id="A0A076NPE2"/>
<evidence type="ECO:0000313" key="15">
    <source>
        <dbReference type="Proteomes" id="UP000215374"/>
    </source>
</evidence>
<dbReference type="Proteomes" id="UP000215374">
    <property type="component" value="Chromosome 1"/>
</dbReference>
<dbReference type="SUPFAM" id="SSF52540">
    <property type="entry name" value="P-loop containing nucleoside triphosphate hydrolases"/>
    <property type="match status" value="1"/>
</dbReference>
<dbReference type="Pfam" id="PF09383">
    <property type="entry name" value="NIL"/>
    <property type="match status" value="1"/>
</dbReference>
<comment type="function">
    <text evidence="9">Part of the ABC transporter FtsEX involved in cellular division. Has ATPase activity.</text>
</comment>
<evidence type="ECO:0000256" key="8">
    <source>
        <dbReference type="ARBA" id="ARBA00023136"/>
    </source>
</evidence>
<dbReference type="InterPro" id="IPR017871">
    <property type="entry name" value="ABC_transporter-like_CS"/>
</dbReference>
<comment type="similarity">
    <text evidence="1">Belongs to the ABC transporter superfamily.</text>
</comment>
<reference evidence="12 14" key="1">
    <citation type="submission" date="2014-08" db="EMBL/GenBank/DDBJ databases">
        <title>Complete genome sequence of Corynebacterium imitans DSM 44264, isolated from a five-month-old boy with suspected pharyngeal diphtheria.</title>
        <authorList>
            <person name="Mollmann S."/>
            <person name="Albersmeier A."/>
            <person name="Ruckert C."/>
            <person name="Tauch A."/>
        </authorList>
    </citation>
    <scope>NUCLEOTIDE SEQUENCE [LARGE SCALE GENOMIC DNA]</scope>
    <source>
        <strain evidence="12 14">DSM 44264</strain>
    </source>
</reference>
<evidence type="ECO:0000256" key="1">
    <source>
        <dbReference type="ARBA" id="ARBA00005417"/>
    </source>
</evidence>
<dbReference type="EMBL" id="CP009211">
    <property type="protein sequence ID" value="AIJ32842.1"/>
    <property type="molecule type" value="Genomic_DNA"/>
</dbReference>
<proteinExistence type="inferred from homology"/>
<dbReference type="InterPro" id="IPR041701">
    <property type="entry name" value="MetN_ABC"/>
</dbReference>
<dbReference type="PROSITE" id="PS50893">
    <property type="entry name" value="ABC_TRANSPORTER_2"/>
    <property type="match status" value="1"/>
</dbReference>
<keyword evidence="6" id="KW-1278">Translocase</keyword>
<comment type="subunit">
    <text evidence="10">Homodimer. Forms a membrane-associated complex with FtsX.</text>
</comment>
<dbReference type="GO" id="GO:0006865">
    <property type="term" value="P:amino acid transport"/>
    <property type="evidence" value="ECO:0007669"/>
    <property type="project" value="UniProtKB-KW"/>
</dbReference>
<dbReference type="Pfam" id="PF00005">
    <property type="entry name" value="ABC_tran"/>
    <property type="match status" value="1"/>
</dbReference>
<keyword evidence="4" id="KW-0547">Nucleotide-binding</keyword>
<dbReference type="Gene3D" id="3.40.50.300">
    <property type="entry name" value="P-loop containing nucleotide triphosphate hydrolases"/>
    <property type="match status" value="1"/>
</dbReference>
<dbReference type="EC" id="3.6.3.-" evidence="13"/>
<evidence type="ECO:0000256" key="2">
    <source>
        <dbReference type="ARBA" id="ARBA00022448"/>
    </source>
</evidence>
<evidence type="ECO:0000256" key="5">
    <source>
        <dbReference type="ARBA" id="ARBA00022840"/>
    </source>
</evidence>
<sequence length="348" mass="37332">MTHSPGTAVAFERVSKVFDTAKGEFTALEDITFTVPTGGISGVVGTSGAGKSTLIRTVNGLETPTSGTVTVLGRQPAELSPKQLRELRREVSMVFQNYNLLETKTVAENVATPLLLSKTPKDEVKRRVAEVLEMVGLSDRADHKPRQLSGGQRQRVGIARALVTNPSILLCDEPTSALDPLTTTQILELLRDINEQLGVTILLITHQMDVVARLADSVAVLEAGRLVESGPVAEVFANPQATLTQRFVETVIPRAVPDSVRATIHRGDYDEVVQLIHTGSAVADVFSELARRFDVEAHLLSSAETELADTSVGATILGLRSNGPLDDAVTWLESLDGVTVNRITGKDA</sequence>
<name>A0A076NPE2_9CORY</name>
<dbReference type="STRING" id="156978.CIMIT_01995"/>
<evidence type="ECO:0000256" key="6">
    <source>
        <dbReference type="ARBA" id="ARBA00022967"/>
    </source>
</evidence>
<dbReference type="InterPro" id="IPR018449">
    <property type="entry name" value="NIL_domain"/>
</dbReference>
<feature type="domain" description="ABC transporter" evidence="11">
    <location>
        <begin position="9"/>
        <end position="248"/>
    </location>
</feature>
<evidence type="ECO:0000259" key="11">
    <source>
        <dbReference type="PROSITE" id="PS50893"/>
    </source>
</evidence>
<dbReference type="FunFam" id="3.40.50.300:FF:000056">
    <property type="entry name" value="Cell division ATP-binding protein FtsE"/>
    <property type="match status" value="1"/>
</dbReference>
<dbReference type="Proteomes" id="UP000028780">
    <property type="component" value="Chromosome"/>
</dbReference>
<keyword evidence="2" id="KW-0813">Transport</keyword>
<dbReference type="PANTHER" id="PTHR43166:SF30">
    <property type="entry name" value="METHIONINE IMPORT ATP-BINDING PROTEIN METN"/>
    <property type="match status" value="1"/>
</dbReference>
<reference evidence="13 15" key="2">
    <citation type="submission" date="2017-06" db="EMBL/GenBank/DDBJ databases">
        <authorList>
            <consortium name="Pathogen Informatics"/>
        </authorList>
    </citation>
    <scope>NUCLEOTIDE SEQUENCE [LARGE SCALE GENOMIC DNA]</scope>
    <source>
        <strain evidence="13 15">NCTC13015</strain>
    </source>
</reference>
<evidence type="ECO:0000256" key="4">
    <source>
        <dbReference type="ARBA" id="ARBA00022741"/>
    </source>
</evidence>
<dbReference type="GO" id="GO:0016887">
    <property type="term" value="F:ATP hydrolysis activity"/>
    <property type="evidence" value="ECO:0007669"/>
    <property type="project" value="InterPro"/>
</dbReference>
<keyword evidence="8" id="KW-0472">Membrane</keyword>
<dbReference type="SMART" id="SM00382">
    <property type="entry name" value="AAA"/>
    <property type="match status" value="1"/>
</dbReference>